<dbReference type="STRING" id="1858805.M5FRS2"/>
<dbReference type="Proteomes" id="UP000030653">
    <property type="component" value="Unassembled WGS sequence"/>
</dbReference>
<dbReference type="Pfam" id="PF00753">
    <property type="entry name" value="Lactamase_B"/>
    <property type="match status" value="1"/>
</dbReference>
<dbReference type="SMART" id="SM00849">
    <property type="entry name" value="Lactamase_B"/>
    <property type="match status" value="1"/>
</dbReference>
<accession>M5FRS2</accession>
<dbReference type="GeneID" id="63690587"/>
<evidence type="ECO:0000259" key="6">
    <source>
        <dbReference type="SMART" id="SM00849"/>
    </source>
</evidence>
<dbReference type="InterPro" id="IPR036866">
    <property type="entry name" value="RibonucZ/Hydroxyglut_hydro"/>
</dbReference>
<evidence type="ECO:0000256" key="5">
    <source>
        <dbReference type="ARBA" id="ARBA00022833"/>
    </source>
</evidence>
<comment type="similarity">
    <text evidence="2">Belongs to the metallo-beta-lactamase superfamily.</text>
</comment>
<reference evidence="7 8" key="1">
    <citation type="journal article" date="2012" name="Science">
        <title>The Paleozoic origin of enzymatic lignin decomposition reconstructed from 31 fungal genomes.</title>
        <authorList>
            <person name="Floudas D."/>
            <person name="Binder M."/>
            <person name="Riley R."/>
            <person name="Barry K."/>
            <person name="Blanchette R.A."/>
            <person name="Henrissat B."/>
            <person name="Martinez A.T."/>
            <person name="Otillar R."/>
            <person name="Spatafora J.W."/>
            <person name="Yadav J.S."/>
            <person name="Aerts A."/>
            <person name="Benoit I."/>
            <person name="Boyd A."/>
            <person name="Carlson A."/>
            <person name="Copeland A."/>
            <person name="Coutinho P.M."/>
            <person name="de Vries R.P."/>
            <person name="Ferreira P."/>
            <person name="Findley K."/>
            <person name="Foster B."/>
            <person name="Gaskell J."/>
            <person name="Glotzer D."/>
            <person name="Gorecki P."/>
            <person name="Heitman J."/>
            <person name="Hesse C."/>
            <person name="Hori C."/>
            <person name="Igarashi K."/>
            <person name="Jurgens J.A."/>
            <person name="Kallen N."/>
            <person name="Kersten P."/>
            <person name="Kohler A."/>
            <person name="Kuees U."/>
            <person name="Kumar T.K.A."/>
            <person name="Kuo A."/>
            <person name="LaButti K."/>
            <person name="Larrondo L.F."/>
            <person name="Lindquist E."/>
            <person name="Ling A."/>
            <person name="Lombard V."/>
            <person name="Lucas S."/>
            <person name="Lundell T."/>
            <person name="Martin R."/>
            <person name="McLaughlin D.J."/>
            <person name="Morgenstern I."/>
            <person name="Morin E."/>
            <person name="Murat C."/>
            <person name="Nagy L.G."/>
            <person name="Nolan M."/>
            <person name="Ohm R.A."/>
            <person name="Patyshakuliyeva A."/>
            <person name="Rokas A."/>
            <person name="Ruiz-Duenas F.J."/>
            <person name="Sabat G."/>
            <person name="Salamov A."/>
            <person name="Samejima M."/>
            <person name="Schmutz J."/>
            <person name="Slot J.C."/>
            <person name="St John F."/>
            <person name="Stenlid J."/>
            <person name="Sun H."/>
            <person name="Sun S."/>
            <person name="Syed K."/>
            <person name="Tsang A."/>
            <person name="Wiebenga A."/>
            <person name="Young D."/>
            <person name="Pisabarro A."/>
            <person name="Eastwood D.C."/>
            <person name="Martin F."/>
            <person name="Cullen D."/>
            <person name="Grigoriev I.V."/>
            <person name="Hibbett D.S."/>
        </authorList>
    </citation>
    <scope>NUCLEOTIDE SEQUENCE [LARGE SCALE GENOMIC DNA]</scope>
    <source>
        <strain evidence="7 8">DJM-731 SS1</strain>
    </source>
</reference>
<comment type="cofactor">
    <cofactor evidence="1">
        <name>Zn(2+)</name>
        <dbReference type="ChEBI" id="CHEBI:29105"/>
    </cofactor>
</comment>
<sequence>MADIEHQHTEYDFAPLPEGQTTCTIQPLVNCTLTIPEPFVLTPASSPTARYQAPTFVFLITHESGKKYLFDLGVRFDWEQVWPEGMLAITRDPWDPKIVADVGEMLAQGGVDPKTVDGIIFSHHHWDHTGLISPFPNAALLGGKVTFLEGASGDFKDSTGRAVDLAAQIAKEGRTPQPVDFDAEGAKHVGAFEKCVDLLGDGSLWICQTPGHTPGHVSALVRVTPSPDASYVLLGGDTTHHPSLICPCHHHLRINTTFKRPSDPPTRGPRVMHGDIPRAWDTMQRTARMEREGNVMVVVAHDYLHWRAWKDDKRVMFPGEGIGKWKETGLKIKREYKPDGYEYK</sequence>
<evidence type="ECO:0000313" key="7">
    <source>
        <dbReference type="EMBL" id="EJT97724.1"/>
    </source>
</evidence>
<keyword evidence="4 7" id="KW-0378">Hydrolase</keyword>
<evidence type="ECO:0000256" key="1">
    <source>
        <dbReference type="ARBA" id="ARBA00001947"/>
    </source>
</evidence>
<gene>
    <name evidence="7" type="ORF">DACRYDRAFT_58871</name>
</gene>
<organism evidence="7 8">
    <name type="scientific">Dacryopinax primogenitus (strain DJM 731)</name>
    <name type="common">Brown rot fungus</name>
    <dbReference type="NCBI Taxonomy" id="1858805"/>
    <lineage>
        <taxon>Eukaryota</taxon>
        <taxon>Fungi</taxon>
        <taxon>Dikarya</taxon>
        <taxon>Basidiomycota</taxon>
        <taxon>Agaricomycotina</taxon>
        <taxon>Dacrymycetes</taxon>
        <taxon>Dacrymycetales</taxon>
        <taxon>Dacrymycetaceae</taxon>
        <taxon>Dacryopinax</taxon>
    </lineage>
</organism>
<feature type="domain" description="Metallo-beta-lactamase" evidence="6">
    <location>
        <begin position="54"/>
        <end position="275"/>
    </location>
</feature>
<dbReference type="RefSeq" id="XP_040624622.1">
    <property type="nucleotide sequence ID" value="XM_040775525.1"/>
</dbReference>
<dbReference type="Gene3D" id="3.60.15.10">
    <property type="entry name" value="Ribonuclease Z/Hydroxyacylglutathione hydrolase-like"/>
    <property type="match status" value="1"/>
</dbReference>
<protein>
    <submittedName>
        <fullName evidence="7">Metallo-hydrolase/oxidoreductase</fullName>
    </submittedName>
</protein>
<dbReference type="OrthoDB" id="10250730at2759"/>
<dbReference type="InterPro" id="IPR051013">
    <property type="entry name" value="MBL_superfamily_lactonases"/>
</dbReference>
<evidence type="ECO:0000256" key="3">
    <source>
        <dbReference type="ARBA" id="ARBA00022723"/>
    </source>
</evidence>
<dbReference type="PANTHER" id="PTHR42978:SF2">
    <property type="entry name" value="102 KBASES UNSTABLE REGION: FROM 1 TO 119443"/>
    <property type="match status" value="1"/>
</dbReference>
<keyword evidence="5" id="KW-0862">Zinc</keyword>
<evidence type="ECO:0000313" key="8">
    <source>
        <dbReference type="Proteomes" id="UP000030653"/>
    </source>
</evidence>
<dbReference type="GO" id="GO:0046872">
    <property type="term" value="F:metal ion binding"/>
    <property type="evidence" value="ECO:0007669"/>
    <property type="project" value="UniProtKB-KW"/>
</dbReference>
<proteinExistence type="inferred from homology"/>
<evidence type="ECO:0000256" key="2">
    <source>
        <dbReference type="ARBA" id="ARBA00007749"/>
    </source>
</evidence>
<dbReference type="HOGENOM" id="CLU_030571_1_1_1"/>
<dbReference type="GO" id="GO:0016787">
    <property type="term" value="F:hydrolase activity"/>
    <property type="evidence" value="ECO:0007669"/>
    <property type="project" value="UniProtKB-KW"/>
</dbReference>
<name>M5FRS2_DACPD</name>
<dbReference type="AlphaFoldDB" id="M5FRS2"/>
<keyword evidence="8" id="KW-1185">Reference proteome</keyword>
<evidence type="ECO:0000256" key="4">
    <source>
        <dbReference type="ARBA" id="ARBA00022801"/>
    </source>
</evidence>
<dbReference type="SUPFAM" id="SSF56281">
    <property type="entry name" value="Metallo-hydrolase/oxidoreductase"/>
    <property type="match status" value="1"/>
</dbReference>
<keyword evidence="3" id="KW-0479">Metal-binding</keyword>
<dbReference type="PANTHER" id="PTHR42978">
    <property type="entry name" value="QUORUM-QUENCHING LACTONASE YTNP-RELATED-RELATED"/>
    <property type="match status" value="1"/>
</dbReference>
<dbReference type="EMBL" id="JH795876">
    <property type="protein sequence ID" value="EJT97724.1"/>
    <property type="molecule type" value="Genomic_DNA"/>
</dbReference>
<dbReference type="InterPro" id="IPR001279">
    <property type="entry name" value="Metallo-B-lactamas"/>
</dbReference>
<dbReference type="CDD" id="cd07730">
    <property type="entry name" value="metallo-hydrolase-like_MBL-fold"/>
    <property type="match status" value="1"/>
</dbReference>